<keyword evidence="4 7" id="KW-0687">Ribonucleoprotein</keyword>
<keyword evidence="3 7" id="KW-0689">Ribosomal protein</keyword>
<comment type="function">
    <text evidence="1">One of two assembly initiator proteins, it binds directly to the 5'-end of the 23S rRNA, where it nucleates assembly of the 50S subunit.</text>
</comment>
<accession>A0A4D6WWN4</accession>
<evidence type="ECO:0000313" key="9">
    <source>
        <dbReference type="EMBL" id="QCI08047.1"/>
    </source>
</evidence>
<dbReference type="CDD" id="cd06089">
    <property type="entry name" value="KOW_RPL26"/>
    <property type="match status" value="1"/>
</dbReference>
<organism evidence="9">
    <name type="scientific">Plumaria plumosa</name>
    <dbReference type="NCBI Taxonomy" id="189642"/>
    <lineage>
        <taxon>Eukaryota</taxon>
        <taxon>Rhodophyta</taxon>
        <taxon>Florideophyceae</taxon>
        <taxon>Rhodymeniophycidae</taxon>
        <taxon>Ceramiales</taxon>
        <taxon>Wrangeliaceae</taxon>
        <taxon>Plumaria</taxon>
    </lineage>
</organism>
<dbReference type="InterPro" id="IPR008991">
    <property type="entry name" value="Translation_prot_SH3-like_sf"/>
</dbReference>
<dbReference type="Gene3D" id="2.30.30.30">
    <property type="match status" value="1"/>
</dbReference>
<dbReference type="Pfam" id="PF17136">
    <property type="entry name" value="ribosomal_L24"/>
    <property type="match status" value="1"/>
</dbReference>
<evidence type="ECO:0000256" key="7">
    <source>
        <dbReference type="RuleBase" id="RU003477"/>
    </source>
</evidence>
<dbReference type="GO" id="GO:0005840">
    <property type="term" value="C:ribosome"/>
    <property type="evidence" value="ECO:0007669"/>
    <property type="project" value="UniProtKB-KW"/>
</dbReference>
<dbReference type="Pfam" id="PF00467">
    <property type="entry name" value="KOW"/>
    <property type="match status" value="1"/>
</dbReference>
<dbReference type="InterPro" id="IPR005825">
    <property type="entry name" value="Ribosomal_uL24_CS"/>
</dbReference>
<dbReference type="PROSITE" id="PS01108">
    <property type="entry name" value="RIBOSOMAL_L24"/>
    <property type="match status" value="1"/>
</dbReference>
<dbReference type="EMBL" id="MK814707">
    <property type="protein sequence ID" value="QCI08047.1"/>
    <property type="molecule type" value="Genomic_DNA"/>
</dbReference>
<dbReference type="HAMAP" id="MF_01326_B">
    <property type="entry name" value="Ribosomal_uL24_B"/>
    <property type="match status" value="1"/>
</dbReference>
<evidence type="ECO:0000256" key="4">
    <source>
        <dbReference type="ARBA" id="ARBA00023274"/>
    </source>
</evidence>
<dbReference type="InterPro" id="IPR003256">
    <property type="entry name" value="Ribosomal_uL24"/>
</dbReference>
<dbReference type="SMART" id="SM00739">
    <property type="entry name" value="KOW"/>
    <property type="match status" value="1"/>
</dbReference>
<evidence type="ECO:0000256" key="3">
    <source>
        <dbReference type="ARBA" id="ARBA00022980"/>
    </source>
</evidence>
<proteinExistence type="inferred from homology"/>
<evidence type="ECO:0000256" key="2">
    <source>
        <dbReference type="ARBA" id="ARBA00010618"/>
    </source>
</evidence>
<geneLocation type="plastid" evidence="9"/>
<dbReference type="SUPFAM" id="SSF50104">
    <property type="entry name" value="Translation proteins SH3-like domain"/>
    <property type="match status" value="1"/>
</dbReference>
<dbReference type="InterPro" id="IPR041988">
    <property type="entry name" value="Ribosomal_uL24_KOW"/>
</dbReference>
<dbReference type="AlphaFoldDB" id="A0A4D6WWN4"/>
<gene>
    <name evidence="9" type="primary">rpl24</name>
</gene>
<name>A0A4D6WWN4_9FLOR</name>
<dbReference type="InterPro" id="IPR057264">
    <property type="entry name" value="Ribosomal_uL24_C"/>
</dbReference>
<dbReference type="InterPro" id="IPR014722">
    <property type="entry name" value="Rib_uL2_dom2"/>
</dbReference>
<sequence length="81" mass="9416">MKIKKYKINIKQGDEVKIISGKHKGSTGKVLKIIRKSNCLIVENINIQVKHVKPKQNEEKGEIKRIERPIHRSNIKLYSNN</sequence>
<evidence type="ECO:0000256" key="5">
    <source>
        <dbReference type="ARBA" id="ARBA00035282"/>
    </source>
</evidence>
<evidence type="ECO:0000259" key="8">
    <source>
        <dbReference type="SMART" id="SM00739"/>
    </source>
</evidence>
<dbReference type="GO" id="GO:0003723">
    <property type="term" value="F:RNA binding"/>
    <property type="evidence" value="ECO:0007669"/>
    <property type="project" value="InterPro"/>
</dbReference>
<evidence type="ECO:0000256" key="1">
    <source>
        <dbReference type="ARBA" id="ARBA00004072"/>
    </source>
</evidence>
<keyword evidence="9" id="KW-0934">Plastid</keyword>
<reference evidence="9" key="1">
    <citation type="journal article" date="2019" name="Mol. Phylogenet. Evol.">
        <title>Morphological evolution and classification of the red algal order Ceramiales inferred using plastid phylogenomics.</title>
        <authorList>
            <person name="Diaz-Tapia P."/>
            <person name="Pasella M.M."/>
            <person name="Verbruggen H."/>
            <person name="Maggs C.A."/>
        </authorList>
    </citation>
    <scope>NUCLEOTIDE SEQUENCE</scope>
    <source>
        <strain evidence="9">PD2953_5</strain>
    </source>
</reference>
<dbReference type="NCBIfam" id="TIGR01079">
    <property type="entry name" value="rplX_bact"/>
    <property type="match status" value="1"/>
</dbReference>
<dbReference type="GO" id="GO:1990904">
    <property type="term" value="C:ribonucleoprotein complex"/>
    <property type="evidence" value="ECO:0007669"/>
    <property type="project" value="UniProtKB-KW"/>
</dbReference>
<comment type="similarity">
    <text evidence="2 7">Belongs to the universal ribosomal protein uL24 family.</text>
</comment>
<feature type="domain" description="KOW" evidence="8">
    <location>
        <begin position="9"/>
        <end position="36"/>
    </location>
</feature>
<evidence type="ECO:0000256" key="6">
    <source>
        <dbReference type="ARBA" id="ARBA00035361"/>
    </source>
</evidence>
<dbReference type="InterPro" id="IPR005824">
    <property type="entry name" value="KOW"/>
</dbReference>
<reference evidence="9" key="2">
    <citation type="submission" date="2019-04" db="EMBL/GenBank/DDBJ databases">
        <authorList>
            <person name="Pasella M."/>
        </authorList>
    </citation>
    <scope>NUCLEOTIDE SEQUENCE</scope>
    <source>
        <strain evidence="9">PD2953_5</strain>
    </source>
</reference>
<protein>
    <recommendedName>
        <fullName evidence="5">Large ribosomal subunit protein uL24c</fullName>
    </recommendedName>
    <alternativeName>
        <fullName evidence="6">50S ribosomal protein L24, chloroplastic</fullName>
    </alternativeName>
</protein>
<dbReference type="PANTHER" id="PTHR12903">
    <property type="entry name" value="MITOCHONDRIAL RIBOSOMAL PROTEIN L24"/>
    <property type="match status" value="1"/>
</dbReference>
<dbReference type="GO" id="GO:0003735">
    <property type="term" value="F:structural constituent of ribosome"/>
    <property type="evidence" value="ECO:0007669"/>
    <property type="project" value="InterPro"/>
</dbReference>
<dbReference type="GO" id="GO:0006412">
    <property type="term" value="P:translation"/>
    <property type="evidence" value="ECO:0007669"/>
    <property type="project" value="InterPro"/>
</dbReference>